<evidence type="ECO:0000256" key="2">
    <source>
        <dbReference type="ARBA" id="ARBA00022801"/>
    </source>
</evidence>
<evidence type="ECO:0000259" key="8">
    <source>
        <dbReference type="Pfam" id="PF17851"/>
    </source>
</evidence>
<feature type="signal peptide" evidence="7">
    <location>
        <begin position="1"/>
        <end position="16"/>
    </location>
</feature>
<dbReference type="AlphaFoldDB" id="A0A9W8RPV1"/>
<feature type="site" description="Important for catalytic activity, responsible for pKa modulation of the active site Glu and correct orientation of both the proton donor and substrate" evidence="5">
    <location>
        <position position="151"/>
    </location>
</feature>
<evidence type="ECO:0000313" key="10">
    <source>
        <dbReference type="Proteomes" id="UP001152049"/>
    </source>
</evidence>
<keyword evidence="7" id="KW-0732">Signal</keyword>
<keyword evidence="2 6" id="KW-0378">Hydrolase</keyword>
<accession>A0A9W8RPV1</accession>
<dbReference type="Gene3D" id="2.60.120.200">
    <property type="match status" value="1"/>
</dbReference>
<gene>
    <name evidence="9" type="ORF">NW762_011141</name>
</gene>
<keyword evidence="3 6" id="KW-0326">Glycosidase</keyword>
<organism evidence="9 10">
    <name type="scientific">Fusarium torreyae</name>
    <dbReference type="NCBI Taxonomy" id="1237075"/>
    <lineage>
        <taxon>Eukaryota</taxon>
        <taxon>Fungi</taxon>
        <taxon>Dikarya</taxon>
        <taxon>Ascomycota</taxon>
        <taxon>Pezizomycotina</taxon>
        <taxon>Sordariomycetes</taxon>
        <taxon>Hypocreomycetidae</taxon>
        <taxon>Hypocreales</taxon>
        <taxon>Nectriaceae</taxon>
        <taxon>Fusarium</taxon>
    </lineage>
</organism>
<dbReference type="InterPro" id="IPR013320">
    <property type="entry name" value="ConA-like_dom_sf"/>
</dbReference>
<feature type="domain" description="Beta-xylosidase C-terminal Concanavalin A-like" evidence="8">
    <location>
        <begin position="337"/>
        <end position="541"/>
    </location>
</feature>
<dbReference type="Pfam" id="PF17851">
    <property type="entry name" value="GH43_C2"/>
    <property type="match status" value="1"/>
</dbReference>
<proteinExistence type="inferred from homology"/>
<dbReference type="GO" id="GO:0004553">
    <property type="term" value="F:hydrolase activity, hydrolyzing O-glycosyl compounds"/>
    <property type="evidence" value="ECO:0007669"/>
    <property type="project" value="InterPro"/>
</dbReference>
<dbReference type="Gene3D" id="2.115.10.20">
    <property type="entry name" value="Glycosyl hydrolase domain, family 43"/>
    <property type="match status" value="1"/>
</dbReference>
<evidence type="ECO:0000256" key="4">
    <source>
        <dbReference type="PIRSR" id="PIRSR606710-1"/>
    </source>
</evidence>
<dbReference type="OrthoDB" id="2139957at2759"/>
<dbReference type="InterPro" id="IPR006710">
    <property type="entry name" value="Glyco_hydro_43"/>
</dbReference>
<feature type="active site" description="Proton donor" evidence="4">
    <location>
        <position position="197"/>
    </location>
</feature>
<evidence type="ECO:0000256" key="1">
    <source>
        <dbReference type="ARBA" id="ARBA00009865"/>
    </source>
</evidence>
<dbReference type="GO" id="GO:0005975">
    <property type="term" value="P:carbohydrate metabolic process"/>
    <property type="evidence" value="ECO:0007669"/>
    <property type="project" value="InterPro"/>
</dbReference>
<feature type="chain" id="PRO_5040990272" description="Beta-xylosidase C-terminal Concanavalin A-like domain-containing protein" evidence="7">
    <location>
        <begin position="17"/>
        <end position="572"/>
    </location>
</feature>
<dbReference type="SUPFAM" id="SSF49899">
    <property type="entry name" value="Concanavalin A-like lectins/glucanases"/>
    <property type="match status" value="1"/>
</dbReference>
<protein>
    <recommendedName>
        <fullName evidence="8">Beta-xylosidase C-terminal Concanavalin A-like domain-containing protein</fullName>
    </recommendedName>
</protein>
<evidence type="ECO:0000313" key="9">
    <source>
        <dbReference type="EMBL" id="KAJ4251844.1"/>
    </source>
</evidence>
<evidence type="ECO:0000256" key="3">
    <source>
        <dbReference type="ARBA" id="ARBA00023295"/>
    </source>
</evidence>
<keyword evidence="10" id="KW-1185">Reference proteome</keyword>
<dbReference type="PANTHER" id="PTHR42812">
    <property type="entry name" value="BETA-XYLOSIDASE"/>
    <property type="match status" value="1"/>
</dbReference>
<dbReference type="Proteomes" id="UP001152049">
    <property type="component" value="Unassembled WGS sequence"/>
</dbReference>
<evidence type="ECO:0000256" key="5">
    <source>
        <dbReference type="PIRSR" id="PIRSR606710-2"/>
    </source>
</evidence>
<dbReference type="SUPFAM" id="SSF75005">
    <property type="entry name" value="Arabinanase/levansucrase/invertase"/>
    <property type="match status" value="1"/>
</dbReference>
<dbReference type="PANTHER" id="PTHR42812:SF17">
    <property type="entry name" value="BETA-XYLOSIDASE C-TERMINAL CONCANAVALIN A-LIKE DOMAIN-CONTAINING PROTEIN-RELATED"/>
    <property type="match status" value="1"/>
</dbReference>
<evidence type="ECO:0000256" key="7">
    <source>
        <dbReference type="SAM" id="SignalP"/>
    </source>
</evidence>
<comment type="similarity">
    <text evidence="1 6">Belongs to the glycosyl hydrolase 43 family.</text>
</comment>
<comment type="caution">
    <text evidence="9">The sequence shown here is derived from an EMBL/GenBank/DDBJ whole genome shotgun (WGS) entry which is preliminary data.</text>
</comment>
<dbReference type="EMBL" id="JAOQAZ010000027">
    <property type="protein sequence ID" value="KAJ4251844.1"/>
    <property type="molecule type" value="Genomic_DNA"/>
</dbReference>
<feature type="active site" description="Proton acceptor" evidence="4">
    <location>
        <position position="38"/>
    </location>
</feature>
<dbReference type="InterPro" id="IPR023296">
    <property type="entry name" value="Glyco_hydro_beta-prop_sf"/>
</dbReference>
<name>A0A9W8RPV1_9HYPO</name>
<dbReference type="CDD" id="cd18833">
    <property type="entry name" value="GH43_PcXyl-like"/>
    <property type="match status" value="1"/>
</dbReference>
<dbReference type="InterPro" id="IPR041542">
    <property type="entry name" value="GH43_C2"/>
</dbReference>
<sequence length="572" mass="63582">MFLIWMLYPLLVVGNALRGQQPGNPTYTNPVLPGWHSDPSCIHNNGIFFCVTSTFISFPGLPIYASRDLINWRLISHAWNRESQLPGVSWKTKGQQEGMYAATIRYHEGTYYVIGEYLGVGDNMGVIFKTTNMFDGASWSDPVLFSPTHIDPDLFWDDDGKVYTATHGVTLQEINLNTGKLGPEVNIWNGTGGVWPEGPHIYKRDGYYYLMIAEGGTAEDHSITIARARKITGPYESYENNPILTNRGTSEYFQTVGHGDLFQDGKGNWWGLCLATRSGSGVSPMGREAVLFNATWEKGEWPVLQPVRGRMPGKLLPKPSRNVAGHGPFNSDPDDYDFRKMRKMPAHLVHHRVPREGTFAFSQKGLQIVPSRNNVTGKPLSTDEIELSGQRGLAFVGRRQTHTLFSFSIDIDFNPKLDEQEAGVSIFRTQLDHIDLGVVRLPAKKGAHKNSKLAFRFRTTGAENVPATRVVPVPKGWERNTIRLQIKTANQTHYSLEAVNIHQSKKLKIATVSASLVSGGSGEFVGSLLGAYATCNGQGSGLECPKGGNVYVRRWKYEGIAQEIDRGVFVYD</sequence>
<evidence type="ECO:0000256" key="6">
    <source>
        <dbReference type="RuleBase" id="RU361187"/>
    </source>
</evidence>
<dbReference type="InterPro" id="IPR051795">
    <property type="entry name" value="Glycosyl_Hydrlase_43"/>
</dbReference>
<reference evidence="9" key="1">
    <citation type="submission" date="2022-09" db="EMBL/GenBank/DDBJ databases">
        <title>Fusarium specimens isolated from Avocado Roots.</title>
        <authorList>
            <person name="Stajich J."/>
            <person name="Roper C."/>
            <person name="Heimlech-Rivalta G."/>
        </authorList>
    </citation>
    <scope>NUCLEOTIDE SEQUENCE</scope>
    <source>
        <strain evidence="9">CF00136</strain>
    </source>
</reference>
<dbReference type="Pfam" id="PF04616">
    <property type="entry name" value="Glyco_hydro_43"/>
    <property type="match status" value="1"/>
</dbReference>